<comment type="caution">
    <text evidence="1">The sequence shown here is derived from an EMBL/GenBank/DDBJ whole genome shotgun (WGS) entry which is preliminary data.</text>
</comment>
<protein>
    <recommendedName>
        <fullName evidence="3">TniQ family protein</fullName>
    </recommendedName>
</protein>
<evidence type="ECO:0000313" key="2">
    <source>
        <dbReference type="Proteomes" id="UP000004814"/>
    </source>
</evidence>
<proteinExistence type="predicted"/>
<dbReference type="AlphaFoldDB" id="B1T4Q9"/>
<dbReference type="RefSeq" id="WP_006758704.1">
    <property type="nucleotide sequence ID" value="NZ_ABLK01000076.1"/>
</dbReference>
<accession>B1T4Q9</accession>
<dbReference type="EMBL" id="ABLK01000076">
    <property type="protein sequence ID" value="EDT41458.1"/>
    <property type="molecule type" value="Genomic_DNA"/>
</dbReference>
<name>B1T4Q9_9BURK</name>
<reference evidence="1 2" key="1">
    <citation type="submission" date="2008-03" db="EMBL/GenBank/DDBJ databases">
        <title>Sequencing of the draft genome and assembly of Burkholderia ambifaria MEX-5.</title>
        <authorList>
            <consortium name="US DOE Joint Genome Institute (JGI-PGF)"/>
            <person name="Copeland A."/>
            <person name="Lucas S."/>
            <person name="Lapidus A."/>
            <person name="Glavina del Rio T."/>
            <person name="Dalin E."/>
            <person name="Tice H."/>
            <person name="Bruce D."/>
            <person name="Goodwin L."/>
            <person name="Pitluck S."/>
            <person name="Larimer F."/>
            <person name="Land M.L."/>
            <person name="Hauser L."/>
            <person name="Tiedje J."/>
            <person name="Richardson P."/>
        </authorList>
    </citation>
    <scope>NUCLEOTIDE SEQUENCE [LARGE SCALE GENOMIC DNA]</scope>
    <source>
        <strain evidence="1 2">MEX-5</strain>
    </source>
</reference>
<evidence type="ECO:0008006" key="3">
    <source>
        <dbReference type="Google" id="ProtNLM"/>
    </source>
</evidence>
<gene>
    <name evidence="1" type="ORF">BamMEX5DRAFT_2775</name>
</gene>
<organism evidence="1 2">
    <name type="scientific">Burkholderia ambifaria MEX-5</name>
    <dbReference type="NCBI Taxonomy" id="396597"/>
    <lineage>
        <taxon>Bacteria</taxon>
        <taxon>Pseudomonadati</taxon>
        <taxon>Pseudomonadota</taxon>
        <taxon>Betaproteobacteria</taxon>
        <taxon>Burkholderiales</taxon>
        <taxon>Burkholderiaceae</taxon>
        <taxon>Burkholderia</taxon>
        <taxon>Burkholderia cepacia complex</taxon>
    </lineage>
</organism>
<dbReference type="PATRIC" id="fig|396597.7.peg.5306"/>
<dbReference type="Proteomes" id="UP000004814">
    <property type="component" value="Unassembled WGS sequence"/>
</dbReference>
<evidence type="ECO:0000313" key="1">
    <source>
        <dbReference type="EMBL" id="EDT41458.1"/>
    </source>
</evidence>
<sequence>MRPVASSSPQRSAAPLKAPRFPILTVDERKLTPALGYLFNRKWLDPWESLVSILWKFEKANALPGHVVARLLGPDVDPYEGVVPQLGIIDVDRLHESLRVPAETLRAALLPAIPRRRYSGVFRFCRRCVAHGYHTVLHQMESNVLCPAHGLNRPTGEGVSAFTLRKQQWCALKRNYVAAIFT</sequence>